<proteinExistence type="predicted"/>
<evidence type="ECO:0000313" key="1">
    <source>
        <dbReference type="EMBL" id="KAG7378228.1"/>
    </source>
</evidence>
<organism evidence="1 2">
    <name type="scientific">Phytophthora pseudosyringae</name>
    <dbReference type="NCBI Taxonomy" id="221518"/>
    <lineage>
        <taxon>Eukaryota</taxon>
        <taxon>Sar</taxon>
        <taxon>Stramenopiles</taxon>
        <taxon>Oomycota</taxon>
        <taxon>Peronosporomycetes</taxon>
        <taxon>Peronosporales</taxon>
        <taxon>Peronosporaceae</taxon>
        <taxon>Phytophthora</taxon>
    </lineage>
</organism>
<evidence type="ECO:0000313" key="2">
    <source>
        <dbReference type="Proteomes" id="UP000694044"/>
    </source>
</evidence>
<reference evidence="1" key="1">
    <citation type="submission" date="2021-02" db="EMBL/GenBank/DDBJ databases">
        <authorList>
            <person name="Palmer J.M."/>
        </authorList>
    </citation>
    <scope>NUCLEOTIDE SEQUENCE</scope>
    <source>
        <strain evidence="1">SCRP734</strain>
    </source>
</reference>
<dbReference type="Proteomes" id="UP000694044">
    <property type="component" value="Unassembled WGS sequence"/>
</dbReference>
<keyword evidence="2" id="KW-1185">Reference proteome</keyword>
<dbReference type="AlphaFoldDB" id="A0A8T1VDR6"/>
<comment type="caution">
    <text evidence="1">The sequence shown here is derived from an EMBL/GenBank/DDBJ whole genome shotgun (WGS) entry which is preliminary data.</text>
</comment>
<protein>
    <submittedName>
        <fullName evidence="1">Uncharacterized protein</fullName>
    </submittedName>
</protein>
<name>A0A8T1VDR6_9STRA</name>
<gene>
    <name evidence="1" type="ORF">PHYPSEUDO_010405</name>
</gene>
<dbReference type="EMBL" id="JAGDFM010000442">
    <property type="protein sequence ID" value="KAG7378228.1"/>
    <property type="molecule type" value="Genomic_DNA"/>
</dbReference>
<accession>A0A8T1VDR6</accession>
<sequence length="204" mass="21808">MYRTFDSERILLVASAMLHHRNPWPFTSSSIDLPKHTARAAQHTADGLHALISGTASTRLPCHRPTVRHAVVRRSAAHHGVVRRADLLSVDPLSVVSPAAVLGAAVGHAVGHAAACRPAVLGATARDTAARRASPRCPWLPLMHMPLVPSGVPLLVVSPPTMLLPTAVSGHSYRNPSCYRPRCRRPLPTAARIDCSPTTGGWII</sequence>